<evidence type="ECO:0000313" key="4">
    <source>
        <dbReference type="Proteomes" id="UP001161567"/>
    </source>
</evidence>
<accession>A0A7Z1WEZ1</accession>
<sequence>MYNAEIPKDVELPSSKKLLKSTAIAAVSAIVVLVTCVMPAEYAIDPTGIGKVLGLSKMGEIKQSLAEESENGIGEAQVASIPNQVKQETENLSSALPLGSSSKMPMPPIAKETISLELKPNQATEVKLSMPKDASVAFDWKSSGGGLNYDTHGDAVNAPKGFYHGYGKGKNETAQQGTLTAAFDGKHGWFWRNRTENTITVTLNVEGQFSEMKKVF</sequence>
<feature type="compositionally biased region" description="Polar residues" evidence="1">
    <location>
        <begin position="81"/>
        <end position="103"/>
    </location>
</feature>
<feature type="region of interest" description="Disordered" evidence="1">
    <location>
        <begin position="81"/>
        <end position="104"/>
    </location>
</feature>
<evidence type="ECO:0000256" key="2">
    <source>
        <dbReference type="SAM" id="Phobius"/>
    </source>
</evidence>
<gene>
    <name evidence="3" type="ORF">N5I27_08600</name>
</gene>
<reference evidence="3" key="1">
    <citation type="submission" date="2022-09" db="EMBL/GenBank/DDBJ databases">
        <title>Intensive care unit water sources are persistently colonized with multi-drug resistant bacteria and are the site of extensive horizontal gene transfer of antibiotic resistance genes.</title>
        <authorList>
            <person name="Diorio-Toth L."/>
        </authorList>
    </citation>
    <scope>NUCLEOTIDE SEQUENCE</scope>
    <source>
        <strain evidence="3">GD03725</strain>
    </source>
</reference>
<evidence type="ECO:0000256" key="1">
    <source>
        <dbReference type="SAM" id="MobiDB-lite"/>
    </source>
</evidence>
<comment type="caution">
    <text evidence="3">The sequence shown here is derived from an EMBL/GenBank/DDBJ whole genome shotgun (WGS) entry which is preliminary data.</text>
</comment>
<dbReference type="EMBL" id="JAOCIL010000001">
    <property type="protein sequence ID" value="MDH1438433.1"/>
    <property type="molecule type" value="Genomic_DNA"/>
</dbReference>
<keyword evidence="2 3" id="KW-0812">Transmembrane</keyword>
<dbReference type="AlphaFoldDB" id="A0A7Z1WEZ1"/>
<dbReference type="Proteomes" id="UP001161567">
    <property type="component" value="Unassembled WGS sequence"/>
</dbReference>
<evidence type="ECO:0000313" key="3">
    <source>
        <dbReference type="EMBL" id="MDH1438433.1"/>
    </source>
</evidence>
<protein>
    <submittedName>
        <fullName evidence="3">Transmembrane anchor protein</fullName>
    </submittedName>
</protein>
<keyword evidence="2" id="KW-0472">Membrane</keyword>
<feature type="transmembrane region" description="Helical" evidence="2">
    <location>
        <begin position="21"/>
        <end position="40"/>
    </location>
</feature>
<organism evidence="3 4">
    <name type="scientific">Acinetobacter johnsonii</name>
    <dbReference type="NCBI Taxonomy" id="40214"/>
    <lineage>
        <taxon>Bacteria</taxon>
        <taxon>Pseudomonadati</taxon>
        <taxon>Pseudomonadota</taxon>
        <taxon>Gammaproteobacteria</taxon>
        <taxon>Moraxellales</taxon>
        <taxon>Moraxellaceae</taxon>
        <taxon>Acinetobacter</taxon>
    </lineage>
</organism>
<name>A0A7Z1WEZ1_ACIJO</name>
<proteinExistence type="predicted"/>
<keyword evidence="2" id="KW-1133">Transmembrane helix</keyword>
<dbReference type="RefSeq" id="WP_005399453.1">
    <property type="nucleotide sequence ID" value="NZ_CP031011.1"/>
</dbReference>